<dbReference type="GO" id="GO:0015820">
    <property type="term" value="P:L-leucine transport"/>
    <property type="evidence" value="ECO:0007669"/>
    <property type="project" value="TreeGrafter"/>
</dbReference>
<organism evidence="10 11">
    <name type="scientific">Weissella minor</name>
    <dbReference type="NCBI Taxonomy" id="1620"/>
    <lineage>
        <taxon>Bacteria</taxon>
        <taxon>Bacillati</taxon>
        <taxon>Bacillota</taxon>
        <taxon>Bacilli</taxon>
        <taxon>Lactobacillales</taxon>
        <taxon>Lactobacillaceae</taxon>
        <taxon>Weissella</taxon>
    </lineage>
</organism>
<keyword evidence="5 9" id="KW-0812">Transmembrane</keyword>
<evidence type="ECO:0000256" key="8">
    <source>
        <dbReference type="ARBA" id="ARBA00023136"/>
    </source>
</evidence>
<dbReference type="Gene3D" id="1.20.1740.10">
    <property type="entry name" value="Amino acid/polyamine transporter I"/>
    <property type="match status" value="1"/>
</dbReference>
<name>A0A0R2JUG4_9LACO</name>
<feature type="transmembrane region" description="Helical" evidence="9">
    <location>
        <begin position="12"/>
        <end position="31"/>
    </location>
</feature>
<sequence length="449" mass="48098">MQQSRRKQYGDLLLMSSLIFGMFFGAGNLIFPVQLGQMAGSNWFIATLGFLVTGTVVPYLAMLAVSMTNSESVYDIAKPVAPWFGMALLFLIHMTIGPFFGTPRTAATGFTMGIAPFLPEQWQTLGMVAFSFVFFALAFVLSITDSRVTAWIGRYLTPVLILLLVIILAVAAFNPMGNLQQPVSEMYQSHTFMQGFLDGYNTMDGIALVALAVSVVYAVRGLGYRGAAVSKTLAKAGLFSIILEAIIYTALIVLGVSSLAIMNPAENGGISLMAIINHYFGTFGSVLTGVLVILAVFTTAVGLFSSFAHDMHLIFPQFSYNTWLVVSAVGSFATANAGLTNIIAWSVPVLMFIYPFVLALIVLSLTKRFFGGAPIVYQLTMLFVTPSACLDALAAAPFASTPVLKPLFDAYHQFVPFASDGLGWVVPGLVGAGLGLALAYFNSSKNEPA</sequence>
<dbReference type="GO" id="GO:0015818">
    <property type="term" value="P:isoleucine transport"/>
    <property type="evidence" value="ECO:0007669"/>
    <property type="project" value="TreeGrafter"/>
</dbReference>
<feature type="transmembrane region" description="Helical" evidence="9">
    <location>
        <begin position="282"/>
        <end position="306"/>
    </location>
</feature>
<keyword evidence="8 9" id="KW-0472">Membrane</keyword>
<dbReference type="NCBIfam" id="TIGR00796">
    <property type="entry name" value="livcs"/>
    <property type="match status" value="1"/>
</dbReference>
<evidence type="ECO:0000256" key="4">
    <source>
        <dbReference type="ARBA" id="ARBA00022475"/>
    </source>
</evidence>
<dbReference type="GO" id="GO:0015190">
    <property type="term" value="F:L-leucine transmembrane transporter activity"/>
    <property type="evidence" value="ECO:0007669"/>
    <property type="project" value="TreeGrafter"/>
</dbReference>
<evidence type="ECO:0000313" key="11">
    <source>
        <dbReference type="Proteomes" id="UP000051673"/>
    </source>
</evidence>
<dbReference type="OrthoDB" id="9783920at2"/>
<dbReference type="PANTHER" id="PTHR30588">
    <property type="entry name" value="BRANCHED-CHAIN AMINO ACID TRANSPORT SYSTEM 2 CARRIER PROTEIN"/>
    <property type="match status" value="1"/>
</dbReference>
<dbReference type="PATRIC" id="fig|1620.3.peg.1363"/>
<keyword evidence="11" id="KW-1185">Reference proteome</keyword>
<evidence type="ECO:0000256" key="9">
    <source>
        <dbReference type="RuleBase" id="RU362122"/>
    </source>
</evidence>
<protein>
    <recommendedName>
        <fullName evidence="9">Branched-chain amino acid transport system carrier protein</fullName>
    </recommendedName>
</protein>
<feature type="transmembrane region" description="Helical" evidence="9">
    <location>
        <begin position="80"/>
        <end position="101"/>
    </location>
</feature>
<evidence type="ECO:0000256" key="5">
    <source>
        <dbReference type="ARBA" id="ARBA00022692"/>
    </source>
</evidence>
<reference evidence="10 11" key="1">
    <citation type="journal article" date="2015" name="Genome Announc.">
        <title>Expanding the biotechnology potential of lactobacilli through comparative genomics of 213 strains and associated genera.</title>
        <authorList>
            <person name="Sun Z."/>
            <person name="Harris H.M."/>
            <person name="McCann A."/>
            <person name="Guo C."/>
            <person name="Argimon S."/>
            <person name="Zhang W."/>
            <person name="Yang X."/>
            <person name="Jeffery I.B."/>
            <person name="Cooney J.C."/>
            <person name="Kagawa T.F."/>
            <person name="Liu W."/>
            <person name="Song Y."/>
            <person name="Salvetti E."/>
            <person name="Wrobel A."/>
            <person name="Rasinkangas P."/>
            <person name="Parkhill J."/>
            <person name="Rea M.C."/>
            <person name="O'Sullivan O."/>
            <person name="Ritari J."/>
            <person name="Douillard F.P."/>
            <person name="Paul Ross R."/>
            <person name="Yang R."/>
            <person name="Briner A.E."/>
            <person name="Felis G.E."/>
            <person name="de Vos W.M."/>
            <person name="Barrangou R."/>
            <person name="Klaenhammer T.R."/>
            <person name="Caufield P.W."/>
            <person name="Cui Y."/>
            <person name="Zhang H."/>
            <person name="O'Toole P.W."/>
        </authorList>
    </citation>
    <scope>NUCLEOTIDE SEQUENCE [LARGE SCALE GENOMIC DNA]</scope>
    <source>
        <strain evidence="10 11">DSM 20014</strain>
    </source>
</reference>
<evidence type="ECO:0000256" key="2">
    <source>
        <dbReference type="ARBA" id="ARBA00008540"/>
    </source>
</evidence>
<keyword evidence="7 9" id="KW-1133">Transmembrane helix</keyword>
<feature type="transmembrane region" description="Helical" evidence="9">
    <location>
        <begin position="342"/>
        <end position="363"/>
    </location>
</feature>
<gene>
    <name evidence="10" type="ORF">IV67_GL001348</name>
</gene>
<dbReference type="GO" id="GO:0015188">
    <property type="term" value="F:L-isoleucine transmembrane transporter activity"/>
    <property type="evidence" value="ECO:0007669"/>
    <property type="project" value="TreeGrafter"/>
</dbReference>
<feature type="transmembrane region" description="Helical" evidence="9">
    <location>
        <begin position="421"/>
        <end position="441"/>
    </location>
</feature>
<evidence type="ECO:0000256" key="3">
    <source>
        <dbReference type="ARBA" id="ARBA00022448"/>
    </source>
</evidence>
<comment type="caution">
    <text evidence="10">The sequence shown here is derived from an EMBL/GenBank/DDBJ whole genome shotgun (WGS) entry which is preliminary data.</text>
</comment>
<comment type="function">
    <text evidence="9">Component of the transport system for branched-chain amino acids.</text>
</comment>
<dbReference type="GO" id="GO:0005304">
    <property type="term" value="F:L-valine transmembrane transporter activity"/>
    <property type="evidence" value="ECO:0007669"/>
    <property type="project" value="TreeGrafter"/>
</dbReference>
<evidence type="ECO:0000313" key="10">
    <source>
        <dbReference type="EMBL" id="KRN77821.1"/>
    </source>
</evidence>
<dbReference type="Proteomes" id="UP000051673">
    <property type="component" value="Unassembled WGS sequence"/>
</dbReference>
<dbReference type="AlphaFoldDB" id="A0A0R2JUG4"/>
<dbReference type="GO" id="GO:0005886">
    <property type="term" value="C:plasma membrane"/>
    <property type="evidence" value="ECO:0007669"/>
    <property type="project" value="UniProtKB-SubCell"/>
</dbReference>
<evidence type="ECO:0000256" key="6">
    <source>
        <dbReference type="ARBA" id="ARBA00022970"/>
    </source>
</evidence>
<keyword evidence="6 9" id="KW-0029">Amino-acid transport</keyword>
<keyword evidence="4" id="KW-1003">Cell membrane</keyword>
<dbReference type="Pfam" id="PF05525">
    <property type="entry name" value="Branch_AA_trans"/>
    <property type="match status" value="1"/>
</dbReference>
<evidence type="ECO:0000256" key="1">
    <source>
        <dbReference type="ARBA" id="ARBA00004651"/>
    </source>
</evidence>
<dbReference type="EMBL" id="JQCD01000009">
    <property type="protein sequence ID" value="KRN77821.1"/>
    <property type="molecule type" value="Genomic_DNA"/>
</dbReference>
<comment type="similarity">
    <text evidence="2 9">Belongs to the branched chain amino acid transporter family.</text>
</comment>
<dbReference type="InterPro" id="IPR004685">
    <property type="entry name" value="Brnchd-chn_aa_trnsp_Livcs"/>
</dbReference>
<dbReference type="RefSeq" id="WP_057786206.1">
    <property type="nucleotide sequence ID" value="NZ_JQCD01000009.1"/>
</dbReference>
<comment type="subcellular location">
    <subcellularLocation>
        <location evidence="1 9">Cell membrane</location>
        <topology evidence="1 9">Multi-pass membrane protein</topology>
    </subcellularLocation>
</comment>
<feature type="transmembrane region" description="Helical" evidence="9">
    <location>
        <begin position="318"/>
        <end position="336"/>
    </location>
</feature>
<feature type="transmembrane region" description="Helical" evidence="9">
    <location>
        <begin position="121"/>
        <end position="143"/>
    </location>
</feature>
<keyword evidence="3 9" id="KW-0813">Transport</keyword>
<feature type="transmembrane region" description="Helical" evidence="9">
    <location>
        <begin position="375"/>
        <end position="401"/>
    </location>
</feature>
<evidence type="ECO:0000256" key="7">
    <source>
        <dbReference type="ARBA" id="ARBA00022989"/>
    </source>
</evidence>
<accession>A0A0R2JUG4</accession>
<proteinExistence type="inferred from homology"/>
<feature type="transmembrane region" description="Helical" evidence="9">
    <location>
        <begin position="236"/>
        <end position="262"/>
    </location>
</feature>
<feature type="transmembrane region" description="Helical" evidence="9">
    <location>
        <begin position="43"/>
        <end position="68"/>
    </location>
</feature>
<feature type="transmembrane region" description="Helical" evidence="9">
    <location>
        <begin position="205"/>
        <end position="224"/>
    </location>
</feature>
<dbReference type="PANTHER" id="PTHR30588:SF0">
    <property type="entry name" value="BRANCHED-CHAIN AMINO ACID PERMEASE BRNQ"/>
    <property type="match status" value="1"/>
</dbReference>
<feature type="transmembrane region" description="Helical" evidence="9">
    <location>
        <begin position="155"/>
        <end position="173"/>
    </location>
</feature>